<name>A0ABQ1I513_9ALTE</name>
<reference evidence="2" key="1">
    <citation type="journal article" date="2019" name="Int. J. Syst. Evol. Microbiol.">
        <title>The Global Catalogue of Microorganisms (GCM) 10K type strain sequencing project: providing services to taxonomists for standard genome sequencing and annotation.</title>
        <authorList>
            <consortium name="The Broad Institute Genomics Platform"/>
            <consortium name="The Broad Institute Genome Sequencing Center for Infectious Disease"/>
            <person name="Wu L."/>
            <person name="Ma J."/>
        </authorList>
    </citation>
    <scope>NUCLEOTIDE SEQUENCE [LARGE SCALE GENOMIC DNA]</scope>
    <source>
        <strain evidence="2">CGMCC 1.10131</strain>
    </source>
</reference>
<gene>
    <name evidence="1" type="ORF">GCM10007414_31630</name>
</gene>
<comment type="caution">
    <text evidence="1">The sequence shown here is derived from an EMBL/GenBank/DDBJ whole genome shotgun (WGS) entry which is preliminary data.</text>
</comment>
<dbReference type="Proteomes" id="UP000651977">
    <property type="component" value="Unassembled WGS sequence"/>
</dbReference>
<sequence>MLVLVANEDRNARVGAESRIVEALQQKGVAASASYNIISDMAALEQPNQLAEQMAKQGYDAIVTIRTVDEGYEFGYDDYLANRGFVYLLGGEPGAGTQIGSLISWAGSGQYALLLTLWDIDSQTVVWKATTDSVQTASESESIQSLAQLVEERLGSQGIELK</sequence>
<evidence type="ECO:0000313" key="2">
    <source>
        <dbReference type="Proteomes" id="UP000651977"/>
    </source>
</evidence>
<organism evidence="1 2">
    <name type="scientific">Agarivorans gilvus</name>
    <dbReference type="NCBI Taxonomy" id="680279"/>
    <lineage>
        <taxon>Bacteria</taxon>
        <taxon>Pseudomonadati</taxon>
        <taxon>Pseudomonadota</taxon>
        <taxon>Gammaproteobacteria</taxon>
        <taxon>Alteromonadales</taxon>
        <taxon>Alteromonadaceae</taxon>
        <taxon>Agarivorans</taxon>
    </lineage>
</organism>
<evidence type="ECO:0000313" key="1">
    <source>
        <dbReference type="EMBL" id="GGB15830.1"/>
    </source>
</evidence>
<keyword evidence="2" id="KW-1185">Reference proteome</keyword>
<accession>A0ABQ1I513</accession>
<dbReference type="EMBL" id="BMDY01000021">
    <property type="protein sequence ID" value="GGB15830.1"/>
    <property type="molecule type" value="Genomic_DNA"/>
</dbReference>
<proteinExistence type="predicted"/>
<evidence type="ECO:0008006" key="3">
    <source>
        <dbReference type="Google" id="ProtNLM"/>
    </source>
</evidence>
<protein>
    <recommendedName>
        <fullName evidence="3">DUF4136 domain-containing protein</fullName>
    </recommendedName>
</protein>